<evidence type="ECO:0000256" key="8">
    <source>
        <dbReference type="ARBA" id="ARBA00022884"/>
    </source>
</evidence>
<keyword evidence="5" id="KW-0378">Hydrolase</keyword>
<feature type="domain" description="Helicase C-terminal" evidence="14">
    <location>
        <begin position="260"/>
        <end position="411"/>
    </location>
</feature>
<evidence type="ECO:0000256" key="3">
    <source>
        <dbReference type="ARBA" id="ARBA00012552"/>
    </source>
</evidence>
<dbReference type="Pfam" id="PF08147">
    <property type="entry name" value="DBP10CT"/>
    <property type="match status" value="1"/>
</dbReference>
<comment type="caution">
    <text evidence="16">The sequence shown here is derived from an EMBL/GenBank/DDBJ whole genome shotgun (WGS) entry which is preliminary data.</text>
</comment>
<dbReference type="InterPro" id="IPR014001">
    <property type="entry name" value="Helicase_ATP-bd"/>
</dbReference>
<dbReference type="PROSITE" id="PS51194">
    <property type="entry name" value="HELICASE_CTER"/>
    <property type="match status" value="1"/>
</dbReference>
<dbReference type="EC" id="3.6.4.13" evidence="3"/>
<dbReference type="InterPro" id="IPR012541">
    <property type="entry name" value="DBP10_C"/>
</dbReference>
<reference evidence="16" key="1">
    <citation type="submission" date="2019-05" db="EMBL/GenBank/DDBJ databases">
        <title>Annotation for the trematode Paragonimus heterotremus.</title>
        <authorList>
            <person name="Choi Y.-J."/>
        </authorList>
    </citation>
    <scope>NUCLEOTIDE SEQUENCE</scope>
    <source>
        <strain evidence="16">LC</strain>
    </source>
</reference>
<evidence type="ECO:0000256" key="9">
    <source>
        <dbReference type="ARBA" id="ARBA00023242"/>
    </source>
</evidence>
<feature type="domain" description="Helicase ATP-binding" evidence="13">
    <location>
        <begin position="62"/>
        <end position="233"/>
    </location>
</feature>
<dbReference type="Proteomes" id="UP000748531">
    <property type="component" value="Unassembled WGS sequence"/>
</dbReference>
<keyword evidence="7" id="KW-0067">ATP-binding</keyword>
<dbReference type="Pfam" id="PF00271">
    <property type="entry name" value="Helicase_C"/>
    <property type="match status" value="1"/>
</dbReference>
<dbReference type="PROSITE" id="PS51195">
    <property type="entry name" value="Q_MOTIF"/>
    <property type="match status" value="1"/>
</dbReference>
<name>A0A8J4SQ77_9TREM</name>
<dbReference type="GO" id="GO:0005524">
    <property type="term" value="F:ATP binding"/>
    <property type="evidence" value="ECO:0007669"/>
    <property type="project" value="UniProtKB-KW"/>
</dbReference>
<keyword evidence="8" id="KW-0694">RNA-binding</keyword>
<dbReference type="GO" id="GO:0005730">
    <property type="term" value="C:nucleolus"/>
    <property type="evidence" value="ECO:0007669"/>
    <property type="project" value="UniProtKB-SubCell"/>
</dbReference>
<protein>
    <recommendedName>
        <fullName evidence="3">RNA helicase</fullName>
        <ecNumber evidence="3">3.6.4.13</ecNumber>
    </recommendedName>
</protein>
<comment type="catalytic activity">
    <reaction evidence="10">
        <text>ATP + H2O = ADP + phosphate + H(+)</text>
        <dbReference type="Rhea" id="RHEA:13065"/>
        <dbReference type="ChEBI" id="CHEBI:15377"/>
        <dbReference type="ChEBI" id="CHEBI:15378"/>
        <dbReference type="ChEBI" id="CHEBI:30616"/>
        <dbReference type="ChEBI" id="CHEBI:43474"/>
        <dbReference type="ChEBI" id="CHEBI:456216"/>
        <dbReference type="EC" id="3.6.4.13"/>
    </reaction>
</comment>
<dbReference type="InterPro" id="IPR033517">
    <property type="entry name" value="DDX54/DBP10_DEAD-box_helicase"/>
</dbReference>
<evidence type="ECO:0000313" key="17">
    <source>
        <dbReference type="Proteomes" id="UP000748531"/>
    </source>
</evidence>
<keyword evidence="4" id="KW-0547">Nucleotide-binding</keyword>
<dbReference type="PANTHER" id="PTHR47959">
    <property type="entry name" value="ATP-DEPENDENT RNA HELICASE RHLE-RELATED"/>
    <property type="match status" value="1"/>
</dbReference>
<proteinExistence type="inferred from homology"/>
<evidence type="ECO:0000256" key="6">
    <source>
        <dbReference type="ARBA" id="ARBA00022806"/>
    </source>
</evidence>
<dbReference type="InterPro" id="IPR050079">
    <property type="entry name" value="DEAD_box_RNA_helicase"/>
</dbReference>
<dbReference type="CDD" id="cd17959">
    <property type="entry name" value="DEADc_DDX54"/>
    <property type="match status" value="1"/>
</dbReference>
<feature type="compositionally biased region" description="Polar residues" evidence="12">
    <location>
        <begin position="754"/>
        <end position="779"/>
    </location>
</feature>
<evidence type="ECO:0000256" key="7">
    <source>
        <dbReference type="ARBA" id="ARBA00022840"/>
    </source>
</evidence>
<evidence type="ECO:0000313" key="16">
    <source>
        <dbReference type="EMBL" id="KAF5401925.1"/>
    </source>
</evidence>
<dbReference type="SMART" id="SM01123">
    <property type="entry name" value="DBP10CT"/>
    <property type="match status" value="1"/>
</dbReference>
<evidence type="ECO:0000256" key="5">
    <source>
        <dbReference type="ARBA" id="ARBA00022801"/>
    </source>
</evidence>
<dbReference type="SUPFAM" id="SSF52540">
    <property type="entry name" value="P-loop containing nucleoside triphosphate hydrolases"/>
    <property type="match status" value="1"/>
</dbReference>
<keyword evidence="6 16" id="KW-0347">Helicase</keyword>
<keyword evidence="17" id="KW-1185">Reference proteome</keyword>
<feature type="compositionally biased region" description="Basic and acidic residues" evidence="12">
    <location>
        <begin position="739"/>
        <end position="753"/>
    </location>
</feature>
<dbReference type="PANTHER" id="PTHR47959:SF8">
    <property type="entry name" value="RNA HELICASE"/>
    <property type="match status" value="1"/>
</dbReference>
<dbReference type="PROSITE" id="PS51192">
    <property type="entry name" value="HELICASE_ATP_BIND_1"/>
    <property type="match status" value="1"/>
</dbReference>
<dbReference type="AlphaFoldDB" id="A0A8J4SQ77"/>
<dbReference type="SMART" id="SM00487">
    <property type="entry name" value="DEXDc"/>
    <property type="match status" value="1"/>
</dbReference>
<dbReference type="EMBL" id="LUCH01002145">
    <property type="protein sequence ID" value="KAF5401925.1"/>
    <property type="molecule type" value="Genomic_DNA"/>
</dbReference>
<dbReference type="Pfam" id="PF00270">
    <property type="entry name" value="DEAD"/>
    <property type="match status" value="1"/>
</dbReference>
<evidence type="ECO:0000256" key="12">
    <source>
        <dbReference type="SAM" id="MobiDB-lite"/>
    </source>
</evidence>
<evidence type="ECO:0000256" key="4">
    <source>
        <dbReference type="ARBA" id="ARBA00022741"/>
    </source>
</evidence>
<sequence>MEEPMETDDEFEVKEARELVTSMNRKKKKSGGFQVMGFSHPIFKGLVRKGYKLPTPIQRKTIPVILTGRDVVAMARTGSGKTAAFLLPMFEKLQRHVATGPRALILCPTRELAMQTLSFTKELGKFTGLIAAVVLGGDRMEDQFAALHSCPDIIIATPGRLLHILMEMNFNLKTIEYVVFDEGDRLFELGFAEQLSETLHRLPHDRQTLIFSATLPNNLIEFARSGLTDPVLIRLDVDKKLSQNLKLAHISCLSDDKTAVLVYLLKHVIPRKQQVVVFFATKHHVEFFQMFLTEVGQSCTSIHSGLDSLARNAAIKQFKAGSIRVLLVTDVAARGVDIPLLDNVINYHFPPLPKLFLHRVGRVARAGRKGMAYSLVDPGEVPYLFDVFVFLGRNLQTTGPIPSNQCMNDYIGRAPRTSMANTSGSVQQLIARSTNLESMDRVCKNAMKRFLQTRPSASNESVRRAKEIRGMLQALPVHSIFPETEDAADTKVLDVIRGLKLPTIFEALGRQANPAVFDVITKKRKHYAEAIAKHAARQQHIREHRANKLSILDRTVNLSELAGTAISGGDAELDDLEHTELFVPYARGNEAEERGLSVTKAASQFSTDAAAASLNLLSDELSQGDKLRPIGSRLRRQIWDRKRKRYVDSEAAEGKANLKRIKTESGVWIPASYKTDKYKQWLKRYQMDRTDADGEPDEPKNSTDPQSAFSIRFGSVVEFPDEEPSGTNKPGKCSKKVRPVKESIKRTNERTPDSEPQFTVTGTQPWYNRATTHQRQKAQNAAEASKIRQPKGSRTFGQLRKPEQILKQRRQRAKMHRAAQKKKTQHGKQGRSSKMTKKPTFKKSRR</sequence>
<dbReference type="InterPro" id="IPR011545">
    <property type="entry name" value="DEAD/DEAH_box_helicase_dom"/>
</dbReference>
<dbReference type="SMART" id="SM00490">
    <property type="entry name" value="HELICc"/>
    <property type="match status" value="1"/>
</dbReference>
<evidence type="ECO:0000259" key="15">
    <source>
        <dbReference type="PROSITE" id="PS51195"/>
    </source>
</evidence>
<evidence type="ECO:0000256" key="1">
    <source>
        <dbReference type="ARBA" id="ARBA00004604"/>
    </source>
</evidence>
<evidence type="ECO:0000259" key="14">
    <source>
        <dbReference type="PROSITE" id="PS51194"/>
    </source>
</evidence>
<evidence type="ECO:0000256" key="2">
    <source>
        <dbReference type="ARBA" id="ARBA00010379"/>
    </source>
</evidence>
<dbReference type="InterPro" id="IPR001650">
    <property type="entry name" value="Helicase_C-like"/>
</dbReference>
<feature type="region of interest" description="Disordered" evidence="12">
    <location>
        <begin position="719"/>
        <end position="846"/>
    </location>
</feature>
<keyword evidence="9" id="KW-0539">Nucleus</keyword>
<organism evidence="16 17">
    <name type="scientific">Paragonimus heterotremus</name>
    <dbReference type="NCBI Taxonomy" id="100268"/>
    <lineage>
        <taxon>Eukaryota</taxon>
        <taxon>Metazoa</taxon>
        <taxon>Spiralia</taxon>
        <taxon>Lophotrochozoa</taxon>
        <taxon>Platyhelminthes</taxon>
        <taxon>Trematoda</taxon>
        <taxon>Digenea</taxon>
        <taxon>Plagiorchiida</taxon>
        <taxon>Troglotremata</taxon>
        <taxon>Troglotrematidae</taxon>
        <taxon>Paragonimus</taxon>
    </lineage>
</organism>
<dbReference type="GO" id="GO:0016787">
    <property type="term" value="F:hydrolase activity"/>
    <property type="evidence" value="ECO:0007669"/>
    <property type="project" value="UniProtKB-KW"/>
</dbReference>
<dbReference type="InterPro" id="IPR027417">
    <property type="entry name" value="P-loop_NTPase"/>
</dbReference>
<evidence type="ECO:0000256" key="11">
    <source>
        <dbReference type="PROSITE-ProRule" id="PRU00552"/>
    </source>
</evidence>
<feature type="short sequence motif" description="Q motif" evidence="11">
    <location>
        <begin position="31"/>
        <end position="59"/>
    </location>
</feature>
<dbReference type="InterPro" id="IPR014014">
    <property type="entry name" value="RNA_helicase_DEAD_Q_motif"/>
</dbReference>
<feature type="domain" description="DEAD-box RNA helicase Q" evidence="15">
    <location>
        <begin position="31"/>
        <end position="59"/>
    </location>
</feature>
<dbReference type="GO" id="GO:0003724">
    <property type="term" value="F:RNA helicase activity"/>
    <property type="evidence" value="ECO:0007669"/>
    <property type="project" value="UniProtKB-EC"/>
</dbReference>
<dbReference type="GO" id="GO:0005829">
    <property type="term" value="C:cytosol"/>
    <property type="evidence" value="ECO:0007669"/>
    <property type="project" value="TreeGrafter"/>
</dbReference>
<dbReference type="CDD" id="cd18787">
    <property type="entry name" value="SF2_C_DEAD"/>
    <property type="match status" value="1"/>
</dbReference>
<feature type="compositionally biased region" description="Basic residues" evidence="12">
    <location>
        <begin position="807"/>
        <end position="846"/>
    </location>
</feature>
<comment type="similarity">
    <text evidence="2">Belongs to the DEAD box helicase family. DDX54/DBP10 subfamily.</text>
</comment>
<comment type="subcellular location">
    <subcellularLocation>
        <location evidence="1">Nucleus</location>
        <location evidence="1">Nucleolus</location>
    </subcellularLocation>
</comment>
<dbReference type="OrthoDB" id="10261375at2759"/>
<evidence type="ECO:0000256" key="10">
    <source>
        <dbReference type="ARBA" id="ARBA00047984"/>
    </source>
</evidence>
<evidence type="ECO:0000259" key="13">
    <source>
        <dbReference type="PROSITE" id="PS51192"/>
    </source>
</evidence>
<accession>A0A8J4SQ77</accession>
<gene>
    <name evidence="16" type="ORF">PHET_04650</name>
</gene>
<dbReference type="GO" id="GO:0003723">
    <property type="term" value="F:RNA binding"/>
    <property type="evidence" value="ECO:0007669"/>
    <property type="project" value="UniProtKB-KW"/>
</dbReference>
<dbReference type="FunFam" id="3.40.50.300:FF:000865">
    <property type="entry name" value="ATP-dependent RNA helicase DDX54"/>
    <property type="match status" value="1"/>
</dbReference>
<dbReference type="Gene3D" id="3.40.50.300">
    <property type="entry name" value="P-loop containing nucleotide triphosphate hydrolases"/>
    <property type="match status" value="2"/>
</dbReference>